<evidence type="ECO:0000259" key="3">
    <source>
        <dbReference type="PROSITE" id="PS50977"/>
    </source>
</evidence>
<accession>A0A371AX54</accession>
<evidence type="ECO:0000313" key="5">
    <source>
        <dbReference type="Proteomes" id="UP000255036"/>
    </source>
</evidence>
<keyword evidence="5" id="KW-1185">Reference proteome</keyword>
<dbReference type="PANTHER" id="PTHR30328">
    <property type="entry name" value="TRANSCRIPTIONAL REPRESSOR"/>
    <property type="match status" value="1"/>
</dbReference>
<dbReference type="RefSeq" id="WP_115481190.1">
    <property type="nucleotide sequence ID" value="NZ_QRCT01000014.1"/>
</dbReference>
<dbReference type="Pfam" id="PF00440">
    <property type="entry name" value="TetR_N"/>
    <property type="match status" value="1"/>
</dbReference>
<dbReference type="Gene3D" id="1.10.10.60">
    <property type="entry name" value="Homeodomain-like"/>
    <property type="match status" value="1"/>
</dbReference>
<reference evidence="4 5" key="1">
    <citation type="submission" date="2018-07" db="EMBL/GenBank/DDBJ databases">
        <title>Anaerosacharophilus polymeroproducens gen. nov. sp. nov., an anaerobic bacterium isolated from salt field.</title>
        <authorList>
            <person name="Kim W."/>
            <person name="Yang S.-H."/>
            <person name="Oh J."/>
            <person name="Lee J.-H."/>
            <person name="Kwon K.K."/>
        </authorList>
    </citation>
    <scope>NUCLEOTIDE SEQUENCE [LARGE SCALE GENOMIC DNA]</scope>
    <source>
        <strain evidence="4 5">MCWD5</strain>
    </source>
</reference>
<evidence type="ECO:0000313" key="4">
    <source>
        <dbReference type="EMBL" id="RDU24165.1"/>
    </source>
</evidence>
<dbReference type="Gene3D" id="1.10.357.10">
    <property type="entry name" value="Tetracycline Repressor, domain 2"/>
    <property type="match status" value="1"/>
</dbReference>
<dbReference type="PRINTS" id="PR00455">
    <property type="entry name" value="HTHTETR"/>
</dbReference>
<feature type="DNA-binding region" description="H-T-H motif" evidence="2">
    <location>
        <begin position="45"/>
        <end position="64"/>
    </location>
</feature>
<keyword evidence="1 2" id="KW-0238">DNA-binding</keyword>
<dbReference type="Proteomes" id="UP000255036">
    <property type="component" value="Unassembled WGS sequence"/>
</dbReference>
<dbReference type="PANTHER" id="PTHR30328:SF54">
    <property type="entry name" value="HTH-TYPE TRANSCRIPTIONAL REPRESSOR SCO4008"/>
    <property type="match status" value="1"/>
</dbReference>
<sequence length="222" mass="25801">MKLKYEKRFEKLTTTRKERRTEFNKSNIIAAAKKQFDKNGIAQTTVDDIAKEADYSKATLYAYFKSKEEIYHHIVFESMKELKNRIQNITVSTENFEHCFYSLCNTLADFHDENPLYFDSIVGKISVKESDFEEQPVLLEIYNIGEEINSELVSLLQRAEKDGILQSGMEPVTTVMSLWASLYGIILLASRKEGYMEEKLGITKETYMKAAYQMLYKSVIKE</sequence>
<proteinExistence type="predicted"/>
<dbReference type="InterPro" id="IPR009057">
    <property type="entry name" value="Homeodomain-like_sf"/>
</dbReference>
<gene>
    <name evidence="4" type="ORF">DWV06_05550</name>
</gene>
<evidence type="ECO:0000256" key="1">
    <source>
        <dbReference type="ARBA" id="ARBA00023125"/>
    </source>
</evidence>
<dbReference type="InterPro" id="IPR050109">
    <property type="entry name" value="HTH-type_TetR-like_transc_reg"/>
</dbReference>
<dbReference type="SUPFAM" id="SSF46689">
    <property type="entry name" value="Homeodomain-like"/>
    <property type="match status" value="1"/>
</dbReference>
<dbReference type="OrthoDB" id="9812484at2"/>
<dbReference type="InterPro" id="IPR001647">
    <property type="entry name" value="HTH_TetR"/>
</dbReference>
<comment type="caution">
    <text evidence="4">The sequence shown here is derived from an EMBL/GenBank/DDBJ whole genome shotgun (WGS) entry which is preliminary data.</text>
</comment>
<feature type="domain" description="HTH tetR-type" evidence="3">
    <location>
        <begin position="22"/>
        <end position="82"/>
    </location>
</feature>
<dbReference type="GO" id="GO:0003677">
    <property type="term" value="F:DNA binding"/>
    <property type="evidence" value="ECO:0007669"/>
    <property type="project" value="UniProtKB-UniRule"/>
</dbReference>
<organism evidence="4 5">
    <name type="scientific">Anaerosacchariphilus polymeriproducens</name>
    <dbReference type="NCBI Taxonomy" id="1812858"/>
    <lineage>
        <taxon>Bacteria</taxon>
        <taxon>Bacillati</taxon>
        <taxon>Bacillota</taxon>
        <taxon>Clostridia</taxon>
        <taxon>Lachnospirales</taxon>
        <taxon>Lachnospiraceae</taxon>
        <taxon>Anaerosacchariphilus</taxon>
    </lineage>
</organism>
<dbReference type="GO" id="GO:0006355">
    <property type="term" value="P:regulation of DNA-templated transcription"/>
    <property type="evidence" value="ECO:0007669"/>
    <property type="project" value="UniProtKB-ARBA"/>
</dbReference>
<name>A0A371AX54_9FIRM</name>
<dbReference type="AlphaFoldDB" id="A0A371AX54"/>
<evidence type="ECO:0000256" key="2">
    <source>
        <dbReference type="PROSITE-ProRule" id="PRU00335"/>
    </source>
</evidence>
<protein>
    <submittedName>
        <fullName evidence="4">TetR/AcrR family transcriptional regulator</fullName>
    </submittedName>
</protein>
<dbReference type="EMBL" id="QRCT01000014">
    <property type="protein sequence ID" value="RDU24165.1"/>
    <property type="molecule type" value="Genomic_DNA"/>
</dbReference>
<dbReference type="PROSITE" id="PS50977">
    <property type="entry name" value="HTH_TETR_2"/>
    <property type="match status" value="1"/>
</dbReference>